<comment type="subcellular location">
    <subcellularLocation>
        <location evidence="1">Cytoplasm</location>
    </subcellularLocation>
</comment>
<dbReference type="GO" id="GO:0098535">
    <property type="term" value="P:de novo centriole assembly involved in multi-ciliated epithelial cell differentiation"/>
    <property type="evidence" value="ECO:0007669"/>
    <property type="project" value="TreeGrafter"/>
</dbReference>
<name>A0A7L1N3B4_RHICY</name>
<evidence type="ECO:0000256" key="4">
    <source>
        <dbReference type="SAM" id="Coils"/>
    </source>
</evidence>
<dbReference type="GO" id="GO:0005737">
    <property type="term" value="C:cytoplasm"/>
    <property type="evidence" value="ECO:0007669"/>
    <property type="project" value="UniProtKB-SubCell"/>
</dbReference>
<evidence type="ECO:0000256" key="1">
    <source>
        <dbReference type="ARBA" id="ARBA00004496"/>
    </source>
</evidence>
<sequence length="169" mass="20142">IDAGFSAVRNELRSRDALWSRLQLECQQLHAELLKIREDKERQEFQVKHQSSCVKLTEQRENKNTKLLPLAQNQERQQEELNKIRSHVYQEEQSHCSEQERMRTAISDLTEELHQKEITIATMMEKASLLERELKMEKEIKDKLLAKQQLLDFQYRVTQSENTHLKDVV</sequence>
<protein>
    <submittedName>
        <fullName evidence="5">DEUP1 protein</fullName>
    </submittedName>
</protein>
<dbReference type="GO" id="GO:0007099">
    <property type="term" value="P:centriole replication"/>
    <property type="evidence" value="ECO:0007669"/>
    <property type="project" value="TreeGrafter"/>
</dbReference>
<organism evidence="5 6">
    <name type="scientific">Rhinopomastus cyanomelas</name>
    <name type="common">Common scimitarbill</name>
    <dbReference type="NCBI Taxonomy" id="113115"/>
    <lineage>
        <taxon>Eukaryota</taxon>
        <taxon>Metazoa</taxon>
        <taxon>Chordata</taxon>
        <taxon>Craniata</taxon>
        <taxon>Vertebrata</taxon>
        <taxon>Euteleostomi</taxon>
        <taxon>Archelosauria</taxon>
        <taxon>Archosauria</taxon>
        <taxon>Dinosauria</taxon>
        <taxon>Saurischia</taxon>
        <taxon>Theropoda</taxon>
        <taxon>Coelurosauria</taxon>
        <taxon>Aves</taxon>
        <taxon>Neognathae</taxon>
        <taxon>Neoaves</taxon>
        <taxon>Telluraves</taxon>
        <taxon>Coraciimorphae</taxon>
        <taxon>Bucerotiformes</taxon>
        <taxon>Rhinopomastidae</taxon>
        <taxon>Rhinopomastus</taxon>
    </lineage>
</organism>
<dbReference type="Proteomes" id="UP000565785">
    <property type="component" value="Unassembled WGS sequence"/>
</dbReference>
<evidence type="ECO:0000256" key="3">
    <source>
        <dbReference type="ARBA" id="ARBA00023054"/>
    </source>
</evidence>
<accession>A0A7L1N3B4</accession>
<keyword evidence="6" id="KW-1185">Reference proteome</keyword>
<dbReference type="EMBL" id="VXBP01002556">
    <property type="protein sequence ID" value="NXN94291.1"/>
    <property type="molecule type" value="Genomic_DNA"/>
</dbReference>
<reference evidence="5 6" key="1">
    <citation type="submission" date="2019-09" db="EMBL/GenBank/DDBJ databases">
        <title>Bird 10,000 Genomes (B10K) Project - Family phase.</title>
        <authorList>
            <person name="Zhang G."/>
        </authorList>
    </citation>
    <scope>NUCLEOTIDE SEQUENCE [LARGE SCALE GENOMIC DNA]</scope>
    <source>
        <strain evidence="5">B10K-DU-002-35</strain>
        <tissue evidence="5">Muscle</tissue>
    </source>
</reference>
<evidence type="ECO:0000313" key="6">
    <source>
        <dbReference type="Proteomes" id="UP000565785"/>
    </source>
</evidence>
<dbReference type="PANTHER" id="PTHR18875">
    <property type="entry name" value="SARCOMA ANTIGEN NY-SAR-24/CYTOSKELETAL PROTEIN SOJO"/>
    <property type="match status" value="1"/>
</dbReference>
<gene>
    <name evidence="5" type="primary">Deup1</name>
    <name evidence="5" type="ORF">RHICYA_R04922</name>
</gene>
<keyword evidence="2" id="KW-0963">Cytoplasm</keyword>
<dbReference type="GO" id="GO:0005814">
    <property type="term" value="C:centriole"/>
    <property type="evidence" value="ECO:0007669"/>
    <property type="project" value="TreeGrafter"/>
</dbReference>
<evidence type="ECO:0000256" key="2">
    <source>
        <dbReference type="ARBA" id="ARBA00022490"/>
    </source>
</evidence>
<feature type="non-terminal residue" evidence="5">
    <location>
        <position position="1"/>
    </location>
</feature>
<evidence type="ECO:0000313" key="5">
    <source>
        <dbReference type="EMBL" id="NXN94291.1"/>
    </source>
</evidence>
<feature type="non-terminal residue" evidence="5">
    <location>
        <position position="169"/>
    </location>
</feature>
<comment type="caution">
    <text evidence="5">The sequence shown here is derived from an EMBL/GenBank/DDBJ whole genome shotgun (WGS) entry which is preliminary data.</text>
</comment>
<dbReference type="GO" id="GO:0098536">
    <property type="term" value="C:deuterosome"/>
    <property type="evidence" value="ECO:0007669"/>
    <property type="project" value="TreeGrafter"/>
</dbReference>
<dbReference type="PANTHER" id="PTHR18875:SF5">
    <property type="entry name" value="DEUTEROSOME ASSEMBLY PROTEIN 1"/>
    <property type="match status" value="1"/>
</dbReference>
<dbReference type="AlphaFoldDB" id="A0A7L1N3B4"/>
<feature type="coiled-coil region" evidence="4">
    <location>
        <begin position="106"/>
        <end position="147"/>
    </location>
</feature>
<dbReference type="OrthoDB" id="10007333at2759"/>
<keyword evidence="3 4" id="KW-0175">Coiled coil</keyword>
<proteinExistence type="predicted"/>